<evidence type="ECO:0000313" key="3">
    <source>
        <dbReference type="Proteomes" id="UP000008225"/>
    </source>
</evidence>
<feature type="compositionally biased region" description="Gly residues" evidence="1">
    <location>
        <begin position="195"/>
        <end position="209"/>
    </location>
</feature>
<dbReference type="GeneTree" id="ENSGT00940000155985"/>
<dbReference type="AlphaFoldDB" id="A0A5F4VZN0"/>
<sequence>LLRESFEASVRSRTAVDGCKRPPCPPACTVWGQPPTPGQRFPLTRVTVKVLSSPSASVSPTSPCPCRPFPVGRPSPTAPQPGLREGPSCHFTFPRRLFTPSHGRRGSPPGRAPAPAPSRPRAEGGGARGGGRRAAPHGRRGARALAVSPGRAPGHAQSRARARTAGRRRLPEVVASLSRTQGQPQRQPRAAASGAGAGTAGGGGSGGAKGSKMSTEAQRVDDSPSTSGGSSDGDQRESVQQEPEREQVQPKKKEGKISSKTAAKLSTSAKRIQKELAEITLDPPPNCRYFSTLNSLPVERVCKTQIYYYFDFPVVVYEHDKKHHYIFAFDIHTYLYVDHNCSNSILIIM</sequence>
<feature type="compositionally biased region" description="Basic residues" evidence="1">
    <location>
        <begin position="130"/>
        <end position="142"/>
    </location>
</feature>
<keyword evidence="3" id="KW-1185">Reference proteome</keyword>
<reference evidence="2" key="3">
    <citation type="submission" date="2025-09" db="UniProtKB">
        <authorList>
            <consortium name="Ensembl"/>
        </authorList>
    </citation>
    <scope>IDENTIFICATION</scope>
</reference>
<feature type="compositionally biased region" description="Low complexity" evidence="1">
    <location>
        <begin position="258"/>
        <end position="268"/>
    </location>
</feature>
<dbReference type="STRING" id="9483.ENSCJAP00000070391"/>
<evidence type="ECO:0000256" key="1">
    <source>
        <dbReference type="SAM" id="MobiDB-lite"/>
    </source>
</evidence>
<dbReference type="Proteomes" id="UP000008225">
    <property type="component" value="Chromosome 17"/>
</dbReference>
<evidence type="ECO:0000313" key="2">
    <source>
        <dbReference type="Ensembl" id="ENSCJAP00000070391.1"/>
    </source>
</evidence>
<dbReference type="InParanoid" id="A0A5F4VZN0"/>
<feature type="compositionally biased region" description="Polar residues" evidence="1">
    <location>
        <begin position="177"/>
        <end position="186"/>
    </location>
</feature>
<feature type="region of interest" description="Disordered" evidence="1">
    <location>
        <begin position="53"/>
        <end position="268"/>
    </location>
</feature>
<dbReference type="Bgee" id="ENSCJAG00000039905">
    <property type="expression patterns" value="Expressed in frontal cortex and 6 other cell types or tissues"/>
</dbReference>
<reference evidence="2" key="1">
    <citation type="submission" date="2009-03" db="EMBL/GenBank/DDBJ databases">
        <authorList>
            <person name="Warren W."/>
            <person name="Ye L."/>
            <person name="Minx P."/>
            <person name="Worley K."/>
            <person name="Gibbs R."/>
            <person name="Wilson R.K."/>
        </authorList>
    </citation>
    <scope>NUCLEOTIDE SEQUENCE [LARGE SCALE GENOMIC DNA]</scope>
</reference>
<feature type="compositionally biased region" description="Basic and acidic residues" evidence="1">
    <location>
        <begin position="233"/>
        <end position="257"/>
    </location>
</feature>
<protein>
    <submittedName>
        <fullName evidence="2">Ubiquitin conjugating enzyme E2 E2</fullName>
    </submittedName>
</protein>
<proteinExistence type="predicted"/>
<feature type="compositionally biased region" description="Basic residues" evidence="1">
    <location>
        <begin position="158"/>
        <end position="168"/>
    </location>
</feature>
<feature type="compositionally biased region" description="Pro residues" evidence="1">
    <location>
        <begin position="62"/>
        <end position="79"/>
    </location>
</feature>
<gene>
    <name evidence="2" type="primary">UBE2E2</name>
</gene>
<name>A0A5F4VZN0_CALJA</name>
<dbReference type="Ensembl" id="ENSCJAT00000106855.2">
    <property type="protein sequence ID" value="ENSCJAP00000070391.1"/>
    <property type="gene ID" value="ENSCJAG00000039905.3"/>
</dbReference>
<reference evidence="2" key="2">
    <citation type="submission" date="2025-08" db="UniProtKB">
        <authorList>
            <consortium name="Ensembl"/>
        </authorList>
    </citation>
    <scope>IDENTIFICATION</scope>
</reference>
<organism evidence="2 3">
    <name type="scientific">Callithrix jacchus</name>
    <name type="common">White-tufted-ear marmoset</name>
    <name type="synonym">Simia Jacchus</name>
    <dbReference type="NCBI Taxonomy" id="9483"/>
    <lineage>
        <taxon>Eukaryota</taxon>
        <taxon>Metazoa</taxon>
        <taxon>Chordata</taxon>
        <taxon>Craniata</taxon>
        <taxon>Vertebrata</taxon>
        <taxon>Euteleostomi</taxon>
        <taxon>Mammalia</taxon>
        <taxon>Eutheria</taxon>
        <taxon>Euarchontoglires</taxon>
        <taxon>Primates</taxon>
        <taxon>Haplorrhini</taxon>
        <taxon>Platyrrhini</taxon>
        <taxon>Cebidae</taxon>
        <taxon>Callitrichinae</taxon>
        <taxon>Callithrix</taxon>
        <taxon>Callithrix</taxon>
    </lineage>
</organism>
<accession>A0A5F4VZN0</accession>